<evidence type="ECO:0000313" key="7">
    <source>
        <dbReference type="EMBL" id="NGY06989.1"/>
    </source>
</evidence>
<comment type="subcellular location">
    <subcellularLocation>
        <location evidence="1">Cell membrane</location>
        <topology evidence="1">Multi-pass membrane protein</topology>
    </subcellularLocation>
</comment>
<name>A0A6M2BYV2_9GAMM</name>
<evidence type="ECO:0000256" key="1">
    <source>
        <dbReference type="ARBA" id="ARBA00004651"/>
    </source>
</evidence>
<keyword evidence="4 6" id="KW-1133">Transmembrane helix</keyword>
<accession>A0A6M2BYV2</accession>
<keyword evidence="8" id="KW-1185">Reference proteome</keyword>
<protein>
    <recommendedName>
        <fullName evidence="9">Cytochrome C oxidase subunit IV family protein</fullName>
    </recommendedName>
</protein>
<comment type="caution">
    <text evidence="7">The sequence shown here is derived from an EMBL/GenBank/DDBJ whole genome shotgun (WGS) entry which is preliminary data.</text>
</comment>
<organism evidence="7 8">
    <name type="scientific">Solimonas terrae</name>
    <dbReference type="NCBI Taxonomy" id="1396819"/>
    <lineage>
        <taxon>Bacteria</taxon>
        <taxon>Pseudomonadati</taxon>
        <taxon>Pseudomonadota</taxon>
        <taxon>Gammaproteobacteria</taxon>
        <taxon>Nevskiales</taxon>
        <taxon>Nevskiaceae</taxon>
        <taxon>Solimonas</taxon>
    </lineage>
</organism>
<evidence type="ECO:0000256" key="3">
    <source>
        <dbReference type="ARBA" id="ARBA00022692"/>
    </source>
</evidence>
<keyword evidence="2" id="KW-1003">Cell membrane</keyword>
<dbReference type="AlphaFoldDB" id="A0A6M2BYV2"/>
<reference evidence="7 8" key="1">
    <citation type="journal article" date="2014" name="Int. J. Syst. Evol. Microbiol.">
        <title>Solimonas terrae sp. nov., isolated from soil.</title>
        <authorList>
            <person name="Kim S.J."/>
            <person name="Moon J.Y."/>
            <person name="Weon H.Y."/>
            <person name="Ahn J.H."/>
            <person name="Chen W.M."/>
            <person name="Kwon S.W."/>
        </authorList>
    </citation>
    <scope>NUCLEOTIDE SEQUENCE [LARGE SCALE GENOMIC DNA]</scope>
    <source>
        <strain evidence="7 8">KIS83-12</strain>
    </source>
</reference>
<sequence length="92" mass="10252">MIEGRLTFAWLILIVMTAFYGWYGHELRAGMTPPQGAAILCVAFLKVRIVVHEFMGVRNAPHLLRHVCDIWLAATAIALISLLFVEPGFSQA</sequence>
<evidence type="ECO:0008006" key="9">
    <source>
        <dbReference type="Google" id="ProtNLM"/>
    </source>
</evidence>
<feature type="transmembrane region" description="Helical" evidence="6">
    <location>
        <begin position="35"/>
        <end position="51"/>
    </location>
</feature>
<evidence type="ECO:0000256" key="6">
    <source>
        <dbReference type="SAM" id="Phobius"/>
    </source>
</evidence>
<evidence type="ECO:0000256" key="4">
    <source>
        <dbReference type="ARBA" id="ARBA00022989"/>
    </source>
</evidence>
<dbReference type="Proteomes" id="UP000472676">
    <property type="component" value="Unassembled WGS sequence"/>
</dbReference>
<dbReference type="InterPro" id="IPR005171">
    <property type="entry name" value="Cyt_c_oxidase_su4_prok"/>
</dbReference>
<dbReference type="GO" id="GO:0005886">
    <property type="term" value="C:plasma membrane"/>
    <property type="evidence" value="ECO:0007669"/>
    <property type="project" value="UniProtKB-SubCell"/>
</dbReference>
<gene>
    <name evidence="7" type="ORF">G7Y85_19620</name>
</gene>
<dbReference type="RefSeq" id="WP_166261588.1">
    <property type="nucleotide sequence ID" value="NZ_JAAMOW010000012.1"/>
</dbReference>
<dbReference type="EMBL" id="JAAMOW010000012">
    <property type="protein sequence ID" value="NGY06989.1"/>
    <property type="molecule type" value="Genomic_DNA"/>
</dbReference>
<evidence type="ECO:0000256" key="5">
    <source>
        <dbReference type="ARBA" id="ARBA00023136"/>
    </source>
</evidence>
<evidence type="ECO:0000256" key="2">
    <source>
        <dbReference type="ARBA" id="ARBA00022475"/>
    </source>
</evidence>
<feature type="transmembrane region" description="Helical" evidence="6">
    <location>
        <begin position="7"/>
        <end position="23"/>
    </location>
</feature>
<proteinExistence type="predicted"/>
<keyword evidence="5 6" id="KW-0472">Membrane</keyword>
<feature type="transmembrane region" description="Helical" evidence="6">
    <location>
        <begin position="63"/>
        <end position="85"/>
    </location>
</feature>
<evidence type="ECO:0000313" key="8">
    <source>
        <dbReference type="Proteomes" id="UP000472676"/>
    </source>
</evidence>
<dbReference type="Pfam" id="PF03626">
    <property type="entry name" value="COX4_pro"/>
    <property type="match status" value="1"/>
</dbReference>
<keyword evidence="3 6" id="KW-0812">Transmembrane</keyword>